<dbReference type="eggNOG" id="COG0789">
    <property type="taxonomic scope" value="Bacteria"/>
</dbReference>
<protein>
    <recommendedName>
        <fullName evidence="3">MerR family transcriptional regulator</fullName>
    </recommendedName>
</protein>
<dbReference type="STRING" id="1150469.RSPPHO_00588"/>
<keyword evidence="2" id="KW-1185">Reference proteome</keyword>
<accession>H6SPU4</accession>
<proteinExistence type="predicted"/>
<dbReference type="PATRIC" id="fig|1150469.3.peg.687"/>
<dbReference type="AlphaFoldDB" id="H6SPU4"/>
<dbReference type="HOGENOM" id="CLU_148676_0_0_5"/>
<evidence type="ECO:0008006" key="3">
    <source>
        <dbReference type="Google" id="ProtNLM"/>
    </source>
</evidence>
<dbReference type="KEGG" id="rpm:RSPPHO_00588"/>
<dbReference type="Pfam" id="PF13591">
    <property type="entry name" value="MerR_2"/>
    <property type="match status" value="1"/>
</dbReference>
<dbReference type="EMBL" id="HE663493">
    <property type="protein sequence ID" value="CCG07214.1"/>
    <property type="molecule type" value="Genomic_DNA"/>
</dbReference>
<evidence type="ECO:0000313" key="1">
    <source>
        <dbReference type="EMBL" id="CCG07214.1"/>
    </source>
</evidence>
<gene>
    <name evidence="1" type="ORF">RSPPHO_00588</name>
</gene>
<sequence>MAPQTLPWKRFCAHGRQSPLSLPARRWRHPMISLDVLIIQLSGLTQEDLKRWIDNEWVRPDEEDGTYVFRDIDVARVRLIRELRDEMLVNEDALPIVLSLLDQLYDLRRRLRDLRHALLHMPPDEMHRILTCHLMSDDVYYNDNED</sequence>
<evidence type="ECO:0000313" key="2">
    <source>
        <dbReference type="Proteomes" id="UP000033220"/>
    </source>
</evidence>
<reference evidence="1 2" key="1">
    <citation type="submission" date="2012-02" db="EMBL/GenBank/DDBJ databases">
        <title>Shotgun genome sequence of Phaeospirillum photometricum DSM 122.</title>
        <authorList>
            <person name="Duquesne K."/>
            <person name="Sturgis J."/>
        </authorList>
    </citation>
    <scope>NUCLEOTIDE SEQUENCE [LARGE SCALE GENOMIC DNA]</scope>
    <source>
        <strain evidence="2">DSM122</strain>
    </source>
</reference>
<dbReference type="Proteomes" id="UP000033220">
    <property type="component" value="Chromosome DSM 122"/>
</dbReference>
<name>H6SPU4_PARPM</name>
<dbReference type="Gene3D" id="1.10.1660.10">
    <property type="match status" value="1"/>
</dbReference>
<organism evidence="1 2">
    <name type="scientific">Pararhodospirillum photometricum DSM 122</name>
    <dbReference type="NCBI Taxonomy" id="1150469"/>
    <lineage>
        <taxon>Bacteria</taxon>
        <taxon>Pseudomonadati</taxon>
        <taxon>Pseudomonadota</taxon>
        <taxon>Alphaproteobacteria</taxon>
        <taxon>Rhodospirillales</taxon>
        <taxon>Rhodospirillaceae</taxon>
        <taxon>Pararhodospirillum</taxon>
    </lineage>
</organism>